<dbReference type="Pfam" id="PF07687">
    <property type="entry name" value="M20_dimer"/>
    <property type="match status" value="1"/>
</dbReference>
<dbReference type="OrthoDB" id="9792335at2"/>
<dbReference type="SUPFAM" id="SSF55031">
    <property type="entry name" value="Bacterial exopeptidase dimerisation domain"/>
    <property type="match status" value="1"/>
</dbReference>
<dbReference type="RefSeq" id="WP_072580406.1">
    <property type="nucleotide sequence ID" value="NZ_CP016020.1"/>
</dbReference>
<dbReference type="KEGG" id="bwh:A9C19_13100"/>
<dbReference type="AlphaFoldDB" id="A0A1L3MTE8"/>
<reference evidence="9 10" key="1">
    <citation type="journal article" date="2016" name="Sci. Rep.">
        <title>Complete genome sequence and transcriptomic analysis of a novel marine strain Bacillus weihaiensis reveals the mechanism of brown algae degradation.</title>
        <authorList>
            <person name="Zhu Y."/>
            <person name="Chen P."/>
            <person name="Bao Y."/>
            <person name="Men Y."/>
            <person name="Zeng Y."/>
            <person name="Yang J."/>
            <person name="Sun J."/>
            <person name="Sun Y."/>
        </authorList>
    </citation>
    <scope>NUCLEOTIDE SEQUENCE [LARGE SCALE GENOMIC DNA]</scope>
    <source>
        <strain evidence="9 10">Alg07</strain>
    </source>
</reference>
<dbReference type="SUPFAM" id="SSF53187">
    <property type="entry name" value="Zn-dependent exopeptidases"/>
    <property type="match status" value="1"/>
</dbReference>
<proteinExistence type="inferred from homology"/>
<dbReference type="STRING" id="1547283.A9C19_13100"/>
<dbReference type="Gene3D" id="3.40.630.10">
    <property type="entry name" value="Zn peptidases"/>
    <property type="match status" value="1"/>
</dbReference>
<dbReference type="EMBL" id="CP016020">
    <property type="protein sequence ID" value="APH05613.1"/>
    <property type="molecule type" value="Genomic_DNA"/>
</dbReference>
<evidence type="ECO:0000259" key="8">
    <source>
        <dbReference type="Pfam" id="PF07687"/>
    </source>
</evidence>
<dbReference type="Pfam" id="PF01546">
    <property type="entry name" value="Peptidase_M20"/>
    <property type="match status" value="1"/>
</dbReference>
<dbReference type="InterPro" id="IPR002933">
    <property type="entry name" value="Peptidase_M20"/>
</dbReference>
<comment type="similarity">
    <text evidence="3">Belongs to the peptidase M20A family.</text>
</comment>
<comment type="cofactor">
    <cofactor evidence="1">
        <name>Co(2+)</name>
        <dbReference type="ChEBI" id="CHEBI:48828"/>
    </cofactor>
</comment>
<dbReference type="Gene3D" id="3.30.70.360">
    <property type="match status" value="1"/>
</dbReference>
<evidence type="ECO:0000256" key="1">
    <source>
        <dbReference type="ARBA" id="ARBA00001941"/>
    </source>
</evidence>
<name>A0A1L3MTE8_9BACI</name>
<dbReference type="PANTHER" id="PTHR43808">
    <property type="entry name" value="ACETYLORNITHINE DEACETYLASE"/>
    <property type="match status" value="1"/>
</dbReference>
<evidence type="ECO:0000256" key="6">
    <source>
        <dbReference type="ARBA" id="ARBA00022833"/>
    </source>
</evidence>
<protein>
    <submittedName>
        <fullName evidence="9">Acetylornithine deacetylase</fullName>
    </submittedName>
</protein>
<evidence type="ECO:0000256" key="3">
    <source>
        <dbReference type="ARBA" id="ARBA00006247"/>
    </source>
</evidence>
<dbReference type="NCBIfam" id="TIGR01910">
    <property type="entry name" value="DapE-ArgE"/>
    <property type="match status" value="1"/>
</dbReference>
<evidence type="ECO:0000313" key="9">
    <source>
        <dbReference type="EMBL" id="APH05613.1"/>
    </source>
</evidence>
<keyword evidence="10" id="KW-1185">Reference proteome</keyword>
<accession>A0A1L3MTE8</accession>
<evidence type="ECO:0000256" key="7">
    <source>
        <dbReference type="ARBA" id="ARBA00023285"/>
    </source>
</evidence>
<gene>
    <name evidence="9" type="ORF">A9C19_13100</name>
</gene>
<dbReference type="InterPro" id="IPR011650">
    <property type="entry name" value="Peptidase_M20_dimer"/>
</dbReference>
<keyword evidence="4" id="KW-0479">Metal-binding</keyword>
<evidence type="ECO:0000256" key="2">
    <source>
        <dbReference type="ARBA" id="ARBA00001947"/>
    </source>
</evidence>
<evidence type="ECO:0000313" key="10">
    <source>
        <dbReference type="Proteomes" id="UP000181936"/>
    </source>
</evidence>
<comment type="cofactor">
    <cofactor evidence="2">
        <name>Zn(2+)</name>
        <dbReference type="ChEBI" id="CHEBI:29105"/>
    </cofactor>
</comment>
<keyword evidence="5" id="KW-0378">Hydrolase</keyword>
<keyword evidence="6" id="KW-0862">Zinc</keyword>
<evidence type="ECO:0000256" key="5">
    <source>
        <dbReference type="ARBA" id="ARBA00022801"/>
    </source>
</evidence>
<keyword evidence="7" id="KW-0170">Cobalt</keyword>
<dbReference type="InterPro" id="IPR010182">
    <property type="entry name" value="ArgE/DapE"/>
</dbReference>
<dbReference type="NCBIfam" id="NF006370">
    <property type="entry name" value="PRK08596.1"/>
    <property type="match status" value="1"/>
</dbReference>
<feature type="domain" description="Peptidase M20 dimerisation" evidence="8">
    <location>
        <begin position="210"/>
        <end position="306"/>
    </location>
</feature>
<dbReference type="InterPro" id="IPR036264">
    <property type="entry name" value="Bact_exopeptidase_dim_dom"/>
</dbReference>
<dbReference type="Proteomes" id="UP000181936">
    <property type="component" value="Chromosome"/>
</dbReference>
<sequence length="431" mass="47741">MSERLDDLLKQVDLREEELINLVKKLIEYKTPAPPARNTSQAQQFVADFLHEKNFEIDMWDVYPNDPNVVGVLKGKSSTKYKSLIVNGHIDVAEVSEDEEWEVDPFIPVIRNGAIVGRGAADMKGGLAGALFAILLMHEAGIELPGDLIFQSVIGEEVGEAGTLDCCNRGYKADFAVVVDTSDLHIQGQGGVITGWVTVKSKQTYHDATRRQMIHSGGNLFAASAIEKMMKIIAGIQELERHWAITKSYPGFIPGTNTINPAVIEGGRHAAFVADECRLWITVHYYPNESHEQIIKEVEEHLLQVANADPWLRENPPTFEWGGKSMIEDRGEIFPSLEVDENHLAVKKLVAAHEAVLKHQAIVDVSPTVTDGGWLAEAGIPTAIYGPGTLEFAHSVNEQVSIKQLLDYTKVLVTFIYEWCHTKKGGNENEI</sequence>
<dbReference type="GO" id="GO:0046872">
    <property type="term" value="F:metal ion binding"/>
    <property type="evidence" value="ECO:0007669"/>
    <property type="project" value="UniProtKB-KW"/>
</dbReference>
<dbReference type="InterPro" id="IPR050072">
    <property type="entry name" value="Peptidase_M20A"/>
</dbReference>
<organism evidence="9 10">
    <name type="scientific">Bacillus weihaiensis</name>
    <dbReference type="NCBI Taxonomy" id="1547283"/>
    <lineage>
        <taxon>Bacteria</taxon>
        <taxon>Bacillati</taxon>
        <taxon>Bacillota</taxon>
        <taxon>Bacilli</taxon>
        <taxon>Bacillales</taxon>
        <taxon>Bacillaceae</taxon>
        <taxon>Bacillus</taxon>
    </lineage>
</organism>
<evidence type="ECO:0000256" key="4">
    <source>
        <dbReference type="ARBA" id="ARBA00022723"/>
    </source>
</evidence>
<dbReference type="GO" id="GO:0016787">
    <property type="term" value="F:hydrolase activity"/>
    <property type="evidence" value="ECO:0007669"/>
    <property type="project" value="UniProtKB-KW"/>
</dbReference>
<dbReference type="PANTHER" id="PTHR43808:SF24">
    <property type="entry name" value="N-FORMYL-4-AMINO-5-AMINOMETHYL-2-METHYLPYRIMIDINE DEFORMYLASE"/>
    <property type="match status" value="1"/>
</dbReference>